<reference evidence="1 2" key="1">
    <citation type="submission" date="2016-07" db="EMBL/GenBank/DDBJ databases">
        <title>Pervasive Adenine N6-methylation of Active Genes in Fungi.</title>
        <authorList>
            <consortium name="DOE Joint Genome Institute"/>
            <person name="Mondo S.J."/>
            <person name="Dannebaum R.O."/>
            <person name="Kuo R.C."/>
            <person name="Labutti K."/>
            <person name="Haridas S."/>
            <person name="Kuo A."/>
            <person name="Salamov A."/>
            <person name="Ahrendt S.R."/>
            <person name="Lipzen A."/>
            <person name="Sullivan W."/>
            <person name="Andreopoulos W.B."/>
            <person name="Clum A."/>
            <person name="Lindquist E."/>
            <person name="Daum C."/>
            <person name="Ramamoorthy G.K."/>
            <person name="Gryganskyi A."/>
            <person name="Culley D."/>
            <person name="Magnuson J.K."/>
            <person name="James T.Y."/>
            <person name="O'Malley M.A."/>
            <person name="Stajich J.E."/>
            <person name="Spatafora J.W."/>
            <person name="Visel A."/>
            <person name="Grigoriev I.V."/>
        </authorList>
    </citation>
    <scope>NUCLEOTIDE SEQUENCE [LARGE SCALE GENOMIC DNA]</scope>
    <source>
        <strain evidence="1 2">PL171</strain>
    </source>
</reference>
<comment type="caution">
    <text evidence="1">The sequence shown here is derived from an EMBL/GenBank/DDBJ whole genome shotgun (WGS) entry which is preliminary data.</text>
</comment>
<evidence type="ECO:0000313" key="1">
    <source>
        <dbReference type="EMBL" id="ORZ30555.1"/>
    </source>
</evidence>
<dbReference type="Proteomes" id="UP000193411">
    <property type="component" value="Unassembled WGS sequence"/>
</dbReference>
<evidence type="ECO:0000313" key="2">
    <source>
        <dbReference type="Proteomes" id="UP000193411"/>
    </source>
</evidence>
<accession>A0A1Y2H7S0</accession>
<protein>
    <submittedName>
        <fullName evidence="1">Uncharacterized protein</fullName>
    </submittedName>
</protein>
<dbReference type="EMBL" id="MCFL01000081">
    <property type="protein sequence ID" value="ORZ30555.1"/>
    <property type="molecule type" value="Genomic_DNA"/>
</dbReference>
<organism evidence="1 2">
    <name type="scientific">Catenaria anguillulae PL171</name>
    <dbReference type="NCBI Taxonomy" id="765915"/>
    <lineage>
        <taxon>Eukaryota</taxon>
        <taxon>Fungi</taxon>
        <taxon>Fungi incertae sedis</taxon>
        <taxon>Blastocladiomycota</taxon>
        <taxon>Blastocladiomycetes</taxon>
        <taxon>Blastocladiales</taxon>
        <taxon>Catenariaceae</taxon>
        <taxon>Catenaria</taxon>
    </lineage>
</organism>
<gene>
    <name evidence="1" type="ORF">BCR44DRAFT_358188</name>
</gene>
<keyword evidence="2" id="KW-1185">Reference proteome</keyword>
<dbReference type="AlphaFoldDB" id="A0A1Y2H7S0"/>
<proteinExistence type="predicted"/>
<name>A0A1Y2H7S0_9FUNG</name>
<sequence>MEVADTLLDRQCWAKLDMFLTVIRGAQFARDCTQRQSLKPCRLHSCVGSHACSHYRCRQRAIACRRARHARQALVKRVLSHLPRRIHAPCAKRMDSCLTPASKSSPLQPHSSRASFLRSAKTSFKTPTSTTSTKPMLLHWMAALASLALRSHVIRHGFGAPLPQLALSWPTLLFGFCQSCAVWATPSASGRCSRAFTPSRATA</sequence>